<dbReference type="InterPro" id="IPR029787">
    <property type="entry name" value="Nucleotide_cyclase"/>
</dbReference>
<comment type="caution">
    <text evidence="4">The sequence shown here is derived from an EMBL/GenBank/DDBJ whole genome shotgun (WGS) entry which is preliminary data.</text>
</comment>
<evidence type="ECO:0000259" key="3">
    <source>
        <dbReference type="PROSITE" id="PS50887"/>
    </source>
</evidence>
<protein>
    <recommendedName>
        <fullName evidence="1">diguanylate cyclase</fullName>
        <ecNumber evidence="1">2.7.7.65</ecNumber>
    </recommendedName>
</protein>
<gene>
    <name evidence="4" type="ORF">ENP70_09530</name>
</gene>
<dbReference type="EMBL" id="DSKI01000493">
    <property type="protein sequence ID" value="HEB43919.1"/>
    <property type="molecule type" value="Genomic_DNA"/>
</dbReference>
<accession>A0A7C1NWL5</accession>
<dbReference type="SMART" id="SM00267">
    <property type="entry name" value="GGDEF"/>
    <property type="match status" value="1"/>
</dbReference>
<dbReference type="Pfam" id="PF00990">
    <property type="entry name" value="GGDEF"/>
    <property type="match status" value="1"/>
</dbReference>
<dbReference type="CDD" id="cd01949">
    <property type="entry name" value="GGDEF"/>
    <property type="match status" value="1"/>
</dbReference>
<dbReference type="NCBIfam" id="TIGR00254">
    <property type="entry name" value="GGDEF"/>
    <property type="match status" value="1"/>
</dbReference>
<proteinExistence type="predicted"/>
<dbReference type="Gene3D" id="3.30.70.270">
    <property type="match status" value="1"/>
</dbReference>
<feature type="transmembrane region" description="Helical" evidence="2">
    <location>
        <begin position="78"/>
        <end position="101"/>
    </location>
</feature>
<name>A0A7C1NWL5_9HYPH</name>
<dbReference type="InterPro" id="IPR000160">
    <property type="entry name" value="GGDEF_dom"/>
</dbReference>
<feature type="domain" description="GGDEF" evidence="3">
    <location>
        <begin position="238"/>
        <end position="371"/>
    </location>
</feature>
<feature type="transmembrane region" description="Helical" evidence="2">
    <location>
        <begin position="47"/>
        <end position="71"/>
    </location>
</feature>
<feature type="transmembrane region" description="Helical" evidence="2">
    <location>
        <begin position="107"/>
        <end position="126"/>
    </location>
</feature>
<dbReference type="InterPro" id="IPR050469">
    <property type="entry name" value="Diguanylate_Cyclase"/>
</dbReference>
<keyword evidence="2" id="KW-0472">Membrane</keyword>
<dbReference type="PANTHER" id="PTHR45138">
    <property type="entry name" value="REGULATORY COMPONENTS OF SENSORY TRANSDUCTION SYSTEM"/>
    <property type="match status" value="1"/>
</dbReference>
<dbReference type="PROSITE" id="PS50887">
    <property type="entry name" value="GGDEF"/>
    <property type="match status" value="1"/>
</dbReference>
<evidence type="ECO:0000256" key="1">
    <source>
        <dbReference type="ARBA" id="ARBA00012528"/>
    </source>
</evidence>
<organism evidence="4">
    <name type="scientific">Agrobacterium albertimagni</name>
    <dbReference type="NCBI Taxonomy" id="147266"/>
    <lineage>
        <taxon>Bacteria</taxon>
        <taxon>Pseudomonadati</taxon>
        <taxon>Pseudomonadota</taxon>
        <taxon>Alphaproteobacteria</taxon>
        <taxon>Hyphomicrobiales</taxon>
        <taxon>Rhizobiaceae</taxon>
        <taxon>Rhizobium/Agrobacterium group</taxon>
        <taxon>Agrobacterium</taxon>
    </lineage>
</organism>
<dbReference type="InterPro" id="IPR043128">
    <property type="entry name" value="Rev_trsase/Diguanyl_cyclase"/>
</dbReference>
<dbReference type="GO" id="GO:0005886">
    <property type="term" value="C:plasma membrane"/>
    <property type="evidence" value="ECO:0007669"/>
    <property type="project" value="TreeGrafter"/>
</dbReference>
<feature type="transmembrane region" description="Helical" evidence="2">
    <location>
        <begin position="21"/>
        <end position="41"/>
    </location>
</feature>
<sequence>MILLSGFLTLLWAQERDNRALAFWSLGFSAGALGMVLVSVREVAPPIVAFGLGNGLGISCLGLIWLGCLAFEGETRKGAGLVAAAGGVVWLALFAFPSFAADLGARIFAASILFAGYSFLIIPVLVRGQRREPLPARMVAIVAFGTHGVAHLIRIPMQFIEPVQLVAGHAPLWYGAMMFAFFLQGLASALAIFAMVHERATRRYKVASETDALTLLRNRRAFIDAIARARADAGGSAPGAVLALVDADHFKQVNDTFGHAAGDTVLVELGRLLTREVPEAAIVGRLGGEEFGVYLPASVVLRQPDLLDDLRIRVSTMLVEHEGQLPAITVSIGAASLPSGLLDFPLALARADKALYASKKAGRNCVTWGGLDLPAESLPPSHVMGVSSDLASAASRSAA</sequence>
<dbReference type="EC" id="2.7.7.65" evidence="1"/>
<dbReference type="AlphaFoldDB" id="A0A7C1NWL5"/>
<feature type="transmembrane region" description="Helical" evidence="2">
    <location>
        <begin position="138"/>
        <end position="160"/>
    </location>
</feature>
<dbReference type="PANTHER" id="PTHR45138:SF24">
    <property type="entry name" value="DIGUANYLATE CYCLASE DGCC-RELATED"/>
    <property type="match status" value="1"/>
</dbReference>
<keyword evidence="2" id="KW-0812">Transmembrane</keyword>
<dbReference type="GO" id="GO:0052621">
    <property type="term" value="F:diguanylate cyclase activity"/>
    <property type="evidence" value="ECO:0007669"/>
    <property type="project" value="UniProtKB-EC"/>
</dbReference>
<evidence type="ECO:0000313" key="4">
    <source>
        <dbReference type="EMBL" id="HEB43919.1"/>
    </source>
</evidence>
<keyword evidence="2" id="KW-1133">Transmembrane helix</keyword>
<feature type="transmembrane region" description="Helical" evidence="2">
    <location>
        <begin position="172"/>
        <end position="196"/>
    </location>
</feature>
<dbReference type="SUPFAM" id="SSF55073">
    <property type="entry name" value="Nucleotide cyclase"/>
    <property type="match status" value="1"/>
</dbReference>
<reference evidence="4" key="1">
    <citation type="journal article" date="2020" name="mSystems">
        <title>Genome- and Community-Level Interaction Insights into Carbon Utilization and Element Cycling Functions of Hydrothermarchaeota in Hydrothermal Sediment.</title>
        <authorList>
            <person name="Zhou Z."/>
            <person name="Liu Y."/>
            <person name="Xu W."/>
            <person name="Pan J."/>
            <person name="Luo Z.H."/>
            <person name="Li M."/>
        </authorList>
    </citation>
    <scope>NUCLEOTIDE SEQUENCE [LARGE SCALE GENOMIC DNA]</scope>
    <source>
        <strain evidence="4">SpSt-243</strain>
    </source>
</reference>
<dbReference type="GO" id="GO:0043709">
    <property type="term" value="P:cell adhesion involved in single-species biofilm formation"/>
    <property type="evidence" value="ECO:0007669"/>
    <property type="project" value="TreeGrafter"/>
</dbReference>
<dbReference type="GO" id="GO:1902201">
    <property type="term" value="P:negative regulation of bacterial-type flagellum-dependent cell motility"/>
    <property type="evidence" value="ECO:0007669"/>
    <property type="project" value="TreeGrafter"/>
</dbReference>
<evidence type="ECO:0000256" key="2">
    <source>
        <dbReference type="SAM" id="Phobius"/>
    </source>
</evidence>